<feature type="binding site" evidence="9">
    <location>
        <position position="125"/>
    </location>
    <ligand>
        <name>NAD(+)</name>
        <dbReference type="ChEBI" id="CHEBI:57540"/>
    </ligand>
</feature>
<evidence type="ECO:0000313" key="12">
    <source>
        <dbReference type="EMBL" id="HJG36457.1"/>
    </source>
</evidence>
<dbReference type="AlphaFoldDB" id="A0A921IUW6"/>
<dbReference type="GO" id="GO:0004399">
    <property type="term" value="F:histidinol dehydrogenase activity"/>
    <property type="evidence" value="ECO:0007669"/>
    <property type="project" value="UniProtKB-UniRule"/>
</dbReference>
<comment type="catalytic activity">
    <reaction evidence="8 9">
        <text>L-histidinol + 2 NAD(+) + H2O = L-histidine + 2 NADH + 3 H(+)</text>
        <dbReference type="Rhea" id="RHEA:20641"/>
        <dbReference type="ChEBI" id="CHEBI:15377"/>
        <dbReference type="ChEBI" id="CHEBI:15378"/>
        <dbReference type="ChEBI" id="CHEBI:57540"/>
        <dbReference type="ChEBI" id="CHEBI:57595"/>
        <dbReference type="ChEBI" id="CHEBI:57699"/>
        <dbReference type="ChEBI" id="CHEBI:57945"/>
        <dbReference type="EC" id="1.1.1.23"/>
    </reaction>
</comment>
<keyword evidence="9" id="KW-0520">NAD</keyword>
<feature type="binding site" evidence="9">
    <location>
        <position position="330"/>
    </location>
    <ligand>
        <name>substrate</name>
    </ligand>
</feature>
<comment type="pathway">
    <text evidence="9">Amino-acid biosynthesis; L-histidine biosynthesis; L-histidine from 5-phospho-alpha-D-ribose 1-diphosphate: step 9/9.</text>
</comment>
<feature type="binding site" evidence="9">
    <location>
        <position position="422"/>
    </location>
    <ligand>
        <name>substrate</name>
    </ligand>
</feature>
<dbReference type="PRINTS" id="PR00083">
    <property type="entry name" value="HOLDHDRGNASE"/>
</dbReference>
<feature type="binding site" evidence="9">
    <location>
        <position position="422"/>
    </location>
    <ligand>
        <name>Zn(2+)</name>
        <dbReference type="ChEBI" id="CHEBI:29105"/>
    </ligand>
</feature>
<evidence type="ECO:0000256" key="2">
    <source>
        <dbReference type="ARBA" id="ARBA00010178"/>
    </source>
</evidence>
<dbReference type="Proteomes" id="UP000753256">
    <property type="component" value="Unassembled WGS sequence"/>
</dbReference>
<gene>
    <name evidence="9 12" type="primary">hisD</name>
    <name evidence="12" type="ORF">K8V70_01140</name>
</gene>
<dbReference type="PROSITE" id="PS00611">
    <property type="entry name" value="HISOL_DEHYDROGENASE"/>
    <property type="match status" value="1"/>
</dbReference>
<evidence type="ECO:0000256" key="3">
    <source>
        <dbReference type="ARBA" id="ARBA00012965"/>
    </source>
</evidence>
<dbReference type="GO" id="GO:0051287">
    <property type="term" value="F:NAD binding"/>
    <property type="evidence" value="ECO:0007669"/>
    <property type="project" value="InterPro"/>
</dbReference>
<feature type="binding site" evidence="9">
    <location>
        <position position="264"/>
    </location>
    <ligand>
        <name>Zn(2+)</name>
        <dbReference type="ChEBI" id="CHEBI:29105"/>
    </ligand>
</feature>
<evidence type="ECO:0000256" key="9">
    <source>
        <dbReference type="HAMAP-Rule" id="MF_01024"/>
    </source>
</evidence>
<evidence type="ECO:0000313" key="13">
    <source>
        <dbReference type="Proteomes" id="UP000753256"/>
    </source>
</evidence>
<evidence type="ECO:0000256" key="11">
    <source>
        <dbReference type="SAM" id="MobiDB-lite"/>
    </source>
</evidence>
<evidence type="ECO:0000256" key="7">
    <source>
        <dbReference type="ARBA" id="ARBA00023002"/>
    </source>
</evidence>
<keyword evidence="9" id="KW-0028">Amino-acid biosynthesis</keyword>
<feature type="binding site" evidence="9">
    <location>
        <position position="261"/>
    </location>
    <ligand>
        <name>substrate</name>
    </ligand>
</feature>
<feature type="binding site" evidence="9">
    <location>
        <position position="216"/>
    </location>
    <ligand>
        <name>NAD(+)</name>
        <dbReference type="ChEBI" id="CHEBI:57540"/>
    </ligand>
</feature>
<feature type="active site" description="Proton acceptor" evidence="9">
    <location>
        <position position="330"/>
    </location>
</feature>
<organism evidence="12 13">
    <name type="scientific">Enorma phocaeensis</name>
    <dbReference type="NCBI Taxonomy" id="1871019"/>
    <lineage>
        <taxon>Bacteria</taxon>
        <taxon>Bacillati</taxon>
        <taxon>Actinomycetota</taxon>
        <taxon>Coriobacteriia</taxon>
        <taxon>Coriobacteriales</taxon>
        <taxon>Coriobacteriaceae</taxon>
        <taxon>Enorma</taxon>
    </lineage>
</organism>
<dbReference type="GO" id="GO:0008270">
    <property type="term" value="F:zinc ion binding"/>
    <property type="evidence" value="ECO:0007669"/>
    <property type="project" value="UniProtKB-UniRule"/>
</dbReference>
<comment type="caution">
    <text evidence="12">The sequence shown here is derived from an EMBL/GenBank/DDBJ whole genome shotgun (WGS) entry which is preliminary data.</text>
</comment>
<sequence length="484" mass="49942">MKTIVLEPGERLQPAQLIRKGALPEHIVASARDIVADVRGRGDAALREYSLRFDGVELNGLRLPRAALDCALDLVDEPFRAALERASRQILAFHERELEQSWFTTRSDGTLLGVKITPVAAAGIYVPGGRAQYPSTVLMNAIPAKVAGVERIVMVTPPQRDAAGSDTGGISPYTLAAAAIAGVDEIYTVGGAQAIAALAYGTESIAAVDVVTGPGNAYVAAAKQLVSGDVGIDMVAGPSEVCVLADAEAMPAVVAADLMAQAEHDPLAACYLVTCDAAFAHEVERALDVLVAASPRADITAASLSNEGTIVVASGIDAAIDAVNVIAPEHLELHCANALSLLGKIRNAGAIFVGAWSSEPLGDYVAGPNHTLPTGGTARFSSPLSVSDFQKRSSVICYTPDGLIADAPATQTLAQGEGLWAHALSVGLRRRMLEGGADAVALDALGAEDLTAVAWPEDDPDTISRGAAAASEGFMRDQEGNGGK</sequence>
<dbReference type="FunFam" id="3.40.50.1980:FF:000026">
    <property type="entry name" value="Histidinol dehydrogenase"/>
    <property type="match status" value="1"/>
</dbReference>
<dbReference type="GO" id="GO:0000105">
    <property type="term" value="P:L-histidine biosynthetic process"/>
    <property type="evidence" value="ECO:0007669"/>
    <property type="project" value="UniProtKB-UniRule"/>
</dbReference>
<evidence type="ECO:0000256" key="6">
    <source>
        <dbReference type="ARBA" id="ARBA00022833"/>
    </source>
</evidence>
<feature type="region of interest" description="Disordered" evidence="11">
    <location>
        <begin position="456"/>
        <end position="484"/>
    </location>
</feature>
<feature type="binding site" evidence="9">
    <location>
        <position position="239"/>
    </location>
    <ligand>
        <name>substrate</name>
    </ligand>
</feature>
<dbReference type="EMBL" id="DYUZ01000007">
    <property type="protein sequence ID" value="HJG36457.1"/>
    <property type="molecule type" value="Genomic_DNA"/>
</dbReference>
<feature type="binding site" evidence="9">
    <location>
        <position position="363"/>
    </location>
    <ligand>
        <name>Zn(2+)</name>
        <dbReference type="ChEBI" id="CHEBI:29105"/>
    </ligand>
</feature>
<feature type="binding site" evidence="9">
    <location>
        <position position="363"/>
    </location>
    <ligand>
        <name>substrate</name>
    </ligand>
</feature>
<feature type="binding site" evidence="9">
    <location>
        <position position="417"/>
    </location>
    <ligand>
        <name>substrate</name>
    </ligand>
</feature>
<keyword evidence="5 9" id="KW-0479">Metal-binding</keyword>
<protein>
    <recommendedName>
        <fullName evidence="4 9">Histidinol dehydrogenase</fullName>
        <shortName evidence="9">HDH</shortName>
        <ecNumber evidence="3 9">1.1.1.23</ecNumber>
    </recommendedName>
</protein>
<reference evidence="12" key="1">
    <citation type="journal article" date="2021" name="PeerJ">
        <title>Extensive microbial diversity within the chicken gut microbiome revealed by metagenomics and culture.</title>
        <authorList>
            <person name="Gilroy R."/>
            <person name="Ravi A."/>
            <person name="Getino M."/>
            <person name="Pursley I."/>
            <person name="Horton D.L."/>
            <person name="Alikhan N.F."/>
            <person name="Baker D."/>
            <person name="Gharbi K."/>
            <person name="Hall N."/>
            <person name="Watson M."/>
            <person name="Adriaenssens E.M."/>
            <person name="Foster-Nyarko E."/>
            <person name="Jarju S."/>
            <person name="Secka A."/>
            <person name="Antonio M."/>
            <person name="Oren A."/>
            <person name="Chaudhuri R.R."/>
            <person name="La Ragione R."/>
            <person name="Hildebrand F."/>
            <person name="Pallen M.J."/>
        </authorList>
    </citation>
    <scope>NUCLEOTIDE SEQUENCE</scope>
    <source>
        <strain evidence="12">ChiHjej13B12-9602</strain>
    </source>
</reference>
<feature type="active site" description="Proton acceptor" evidence="9">
    <location>
        <position position="329"/>
    </location>
</feature>
<keyword evidence="6 9" id="KW-0862">Zinc</keyword>
<evidence type="ECO:0000256" key="4">
    <source>
        <dbReference type="ARBA" id="ARBA00016531"/>
    </source>
</evidence>
<dbReference type="RefSeq" id="WP_273188622.1">
    <property type="nucleotide sequence ID" value="NZ_DYUZ01000007.1"/>
</dbReference>
<accession>A0A921IUW6</accession>
<proteinExistence type="inferred from homology"/>
<dbReference type="GO" id="GO:0005829">
    <property type="term" value="C:cytosol"/>
    <property type="evidence" value="ECO:0007669"/>
    <property type="project" value="TreeGrafter"/>
</dbReference>
<comment type="function">
    <text evidence="1 9">Catalyzes the sequential NAD-dependent oxidations of L-histidinol to L-histidinaldehyde and then to L-histidine.</text>
</comment>
<feature type="binding site" evidence="9">
    <location>
        <position position="193"/>
    </location>
    <ligand>
        <name>NAD(+)</name>
        <dbReference type="ChEBI" id="CHEBI:57540"/>
    </ligand>
</feature>
<dbReference type="PANTHER" id="PTHR21256:SF2">
    <property type="entry name" value="HISTIDINE BIOSYNTHESIS TRIFUNCTIONAL PROTEIN"/>
    <property type="match status" value="1"/>
</dbReference>
<dbReference type="InterPro" id="IPR012131">
    <property type="entry name" value="Hstdl_DH"/>
</dbReference>
<dbReference type="PANTHER" id="PTHR21256">
    <property type="entry name" value="HISTIDINOL DEHYDROGENASE HDH"/>
    <property type="match status" value="1"/>
</dbReference>
<dbReference type="CDD" id="cd06572">
    <property type="entry name" value="Histidinol_dh"/>
    <property type="match status" value="1"/>
</dbReference>
<evidence type="ECO:0000256" key="1">
    <source>
        <dbReference type="ARBA" id="ARBA00003850"/>
    </source>
</evidence>
<feature type="binding site" evidence="9">
    <location>
        <position position="261"/>
    </location>
    <ligand>
        <name>Zn(2+)</name>
        <dbReference type="ChEBI" id="CHEBI:29105"/>
    </ligand>
</feature>
<evidence type="ECO:0000256" key="10">
    <source>
        <dbReference type="RuleBase" id="RU004175"/>
    </source>
</evidence>
<dbReference type="NCBIfam" id="TIGR00069">
    <property type="entry name" value="hisD"/>
    <property type="match status" value="1"/>
</dbReference>
<feature type="binding site" evidence="9">
    <location>
        <position position="264"/>
    </location>
    <ligand>
        <name>substrate</name>
    </ligand>
</feature>
<evidence type="ECO:0000256" key="8">
    <source>
        <dbReference type="ARBA" id="ARBA00049489"/>
    </source>
</evidence>
<dbReference type="HAMAP" id="MF_01024">
    <property type="entry name" value="HisD"/>
    <property type="match status" value="1"/>
</dbReference>
<evidence type="ECO:0000256" key="5">
    <source>
        <dbReference type="ARBA" id="ARBA00022723"/>
    </source>
</evidence>
<dbReference type="Gene3D" id="1.20.5.1300">
    <property type="match status" value="1"/>
</dbReference>
<feature type="compositionally biased region" description="Basic and acidic residues" evidence="11">
    <location>
        <begin position="474"/>
        <end position="484"/>
    </location>
</feature>
<comment type="cofactor">
    <cofactor evidence="9">
        <name>Zn(2+)</name>
        <dbReference type="ChEBI" id="CHEBI:29105"/>
    </cofactor>
    <text evidence="9">Binds 1 zinc ion per subunit.</text>
</comment>
<keyword evidence="7 9" id="KW-0560">Oxidoreductase</keyword>
<dbReference type="EC" id="1.1.1.23" evidence="3 9"/>
<dbReference type="Gene3D" id="3.40.50.1980">
    <property type="entry name" value="Nitrogenase molybdenum iron protein domain"/>
    <property type="match status" value="2"/>
</dbReference>
<dbReference type="InterPro" id="IPR016161">
    <property type="entry name" value="Ald_DH/histidinol_DH"/>
</dbReference>
<keyword evidence="9" id="KW-0368">Histidine biosynthesis</keyword>
<dbReference type="FunFam" id="3.40.50.1980:FF:000001">
    <property type="entry name" value="Histidinol dehydrogenase"/>
    <property type="match status" value="1"/>
</dbReference>
<comment type="similarity">
    <text evidence="2 9 10">Belongs to the histidinol dehydrogenase family.</text>
</comment>
<dbReference type="SUPFAM" id="SSF53720">
    <property type="entry name" value="ALDH-like"/>
    <property type="match status" value="1"/>
</dbReference>
<dbReference type="Pfam" id="PF00815">
    <property type="entry name" value="Histidinol_dh"/>
    <property type="match status" value="1"/>
</dbReference>
<reference evidence="12" key="2">
    <citation type="submission" date="2021-09" db="EMBL/GenBank/DDBJ databases">
        <authorList>
            <person name="Gilroy R."/>
        </authorList>
    </citation>
    <scope>NUCLEOTIDE SEQUENCE</scope>
    <source>
        <strain evidence="12">ChiHjej13B12-9602</strain>
    </source>
</reference>
<dbReference type="InterPro" id="IPR001692">
    <property type="entry name" value="Histidinol_DH_CS"/>
</dbReference>
<name>A0A921IUW6_9ACTN</name>